<gene>
    <name evidence="1" type="ORF">QWY31_14940</name>
</gene>
<name>A0ABT8FA14_9BACT</name>
<dbReference type="EMBL" id="JAUHJS010000008">
    <property type="protein sequence ID" value="MDN4166806.1"/>
    <property type="molecule type" value="Genomic_DNA"/>
</dbReference>
<evidence type="ECO:0000313" key="2">
    <source>
        <dbReference type="Proteomes" id="UP001168552"/>
    </source>
</evidence>
<dbReference type="RefSeq" id="WP_320005342.1">
    <property type="nucleotide sequence ID" value="NZ_JAUHJS010000008.1"/>
</dbReference>
<comment type="caution">
    <text evidence="1">The sequence shown here is derived from an EMBL/GenBank/DDBJ whole genome shotgun (WGS) entry which is preliminary data.</text>
</comment>
<evidence type="ECO:0008006" key="3">
    <source>
        <dbReference type="Google" id="ProtNLM"/>
    </source>
</evidence>
<dbReference type="Proteomes" id="UP001168552">
    <property type="component" value="Unassembled WGS sequence"/>
</dbReference>
<proteinExistence type="predicted"/>
<organism evidence="1 2">
    <name type="scientific">Shiella aurantiaca</name>
    <dbReference type="NCBI Taxonomy" id="3058365"/>
    <lineage>
        <taxon>Bacteria</taxon>
        <taxon>Pseudomonadati</taxon>
        <taxon>Bacteroidota</taxon>
        <taxon>Cytophagia</taxon>
        <taxon>Cytophagales</taxon>
        <taxon>Shiellaceae</taxon>
        <taxon>Shiella</taxon>
    </lineage>
</organism>
<reference evidence="1" key="1">
    <citation type="submission" date="2023-06" db="EMBL/GenBank/DDBJ databases">
        <title>Cytophagales bacterium Strain LB-30, isolated from soil.</title>
        <authorList>
            <person name="Liu B."/>
        </authorList>
    </citation>
    <scope>NUCLEOTIDE SEQUENCE</scope>
    <source>
        <strain evidence="1">LB-30</strain>
    </source>
</reference>
<accession>A0ABT8FA14</accession>
<sequence length="180" mass="20671">MWYLSLILSFFAIASPGPKLKKVKVTDRITVSLPADFNPVTDEDMMNKAISSQRPTAMYTNSERVVDFSVNITKNSWPDDNLALMKDFYKASLYTMYSEVEMLKEEVREVKKRKVLSMAFISTVKPEENAFNQKSIVNYTYVQYALVDGRVIVCNFTCPVAIYTQWQETAEAIMNTVKIK</sequence>
<protein>
    <recommendedName>
        <fullName evidence="3">DUF1795 domain-containing protein</fullName>
    </recommendedName>
</protein>
<evidence type="ECO:0000313" key="1">
    <source>
        <dbReference type="EMBL" id="MDN4166806.1"/>
    </source>
</evidence>
<keyword evidence="2" id="KW-1185">Reference proteome</keyword>